<dbReference type="HOGENOM" id="CLU_2327391_0_0_2"/>
<keyword evidence="2" id="KW-1185">Reference proteome</keyword>
<reference evidence="1 2" key="1">
    <citation type="journal article" date="2012" name="J. Bacteriol.">
        <title>Genome sequence of the model hyperthermophilic archaeon Thermococcus litoralis NS-C.</title>
        <authorList>
            <person name="Gardner A.F."/>
            <person name="Kumar S."/>
            <person name="Perler F.B."/>
        </authorList>
    </citation>
    <scope>NUCLEOTIDE SEQUENCE [LARGE SCALE GENOMIC DNA]</scope>
    <source>
        <strain evidence="2">ATCC 51850 / DSM 5473 / JCM 8560 / NS-C</strain>
    </source>
</reference>
<name>H3ZQ14_THELN</name>
<sequence length="98" mass="10963">MVEGEVITVDKVLKKLGLADSYFFFTKPAVAMRVNKRTGKWTVHIGEVDREFISNRIIPTTTLELTLEEGIGAIKVLRVGRAYGFGFEVREERGSGES</sequence>
<dbReference type="EMBL" id="CP006670">
    <property type="protein sequence ID" value="EHR77977.1"/>
    <property type="molecule type" value="Genomic_DNA"/>
</dbReference>
<organism evidence="1 2">
    <name type="scientific">Thermococcus litoralis (strain ATCC 51850 / DSM 5473 / JCM 8560 / NS-C)</name>
    <dbReference type="NCBI Taxonomy" id="523849"/>
    <lineage>
        <taxon>Archaea</taxon>
        <taxon>Methanobacteriati</taxon>
        <taxon>Methanobacteriota</taxon>
        <taxon>Thermococci</taxon>
        <taxon>Thermococcales</taxon>
        <taxon>Thermococcaceae</taxon>
        <taxon>Thermococcus</taxon>
    </lineage>
</organism>
<proteinExistence type="predicted"/>
<evidence type="ECO:0000313" key="2">
    <source>
        <dbReference type="Proteomes" id="UP000015502"/>
    </source>
</evidence>
<dbReference type="PaxDb" id="523849-OCC_02962"/>
<evidence type="ECO:0000313" key="1">
    <source>
        <dbReference type="EMBL" id="EHR77977.1"/>
    </source>
</evidence>
<protein>
    <submittedName>
        <fullName evidence="1">Uncharacterized protein</fullName>
    </submittedName>
</protein>
<gene>
    <name evidence="1" type="ORF">OCC_02962</name>
</gene>
<dbReference type="Proteomes" id="UP000015502">
    <property type="component" value="Chromosome"/>
</dbReference>
<dbReference type="KEGG" id="tlt:OCC_02962"/>
<dbReference type="AlphaFoldDB" id="H3ZQ14"/>
<dbReference type="STRING" id="523849.OCC_02962"/>
<accession>H3ZQ14</accession>